<sequence length="126" mass="13779">MVAFVTILLLAVGCVVPFSQGLTSRFTSASKCWPHIEGCNPDELCCKDSKTDVKYCLPRGEASTCLQASIGTKIRPVGTMICRSKGKQCPGSDLCCMDTINNEFFCASSYHYKNPDLICMSARIYS</sequence>
<organism evidence="1 2">
    <name type="scientific">Owenia fusiformis</name>
    <name type="common">Polychaete worm</name>
    <dbReference type="NCBI Taxonomy" id="6347"/>
    <lineage>
        <taxon>Eukaryota</taxon>
        <taxon>Metazoa</taxon>
        <taxon>Spiralia</taxon>
        <taxon>Lophotrochozoa</taxon>
        <taxon>Annelida</taxon>
        <taxon>Polychaeta</taxon>
        <taxon>Sedentaria</taxon>
        <taxon>Canalipalpata</taxon>
        <taxon>Sabellida</taxon>
        <taxon>Oweniida</taxon>
        <taxon>Oweniidae</taxon>
        <taxon>Owenia</taxon>
    </lineage>
</organism>
<gene>
    <name evidence="1" type="ORF">OFUS_LOCUS14765</name>
</gene>
<dbReference type="Proteomes" id="UP000749559">
    <property type="component" value="Unassembled WGS sequence"/>
</dbReference>
<dbReference type="AlphaFoldDB" id="A0A8J1TSB9"/>
<reference evidence="1" key="1">
    <citation type="submission" date="2022-03" db="EMBL/GenBank/DDBJ databases">
        <authorList>
            <person name="Martin C."/>
        </authorList>
    </citation>
    <scope>NUCLEOTIDE SEQUENCE</scope>
</reference>
<dbReference type="EMBL" id="CAIIXF020000007">
    <property type="protein sequence ID" value="CAH1789397.1"/>
    <property type="molecule type" value="Genomic_DNA"/>
</dbReference>
<proteinExistence type="predicted"/>
<evidence type="ECO:0000313" key="1">
    <source>
        <dbReference type="EMBL" id="CAH1789397.1"/>
    </source>
</evidence>
<keyword evidence="2" id="KW-1185">Reference proteome</keyword>
<protein>
    <submittedName>
        <fullName evidence="1">Uncharacterized protein</fullName>
    </submittedName>
</protein>
<name>A0A8J1TSB9_OWEFU</name>
<accession>A0A8J1TSB9</accession>
<evidence type="ECO:0000313" key="2">
    <source>
        <dbReference type="Proteomes" id="UP000749559"/>
    </source>
</evidence>
<comment type="caution">
    <text evidence="1">The sequence shown here is derived from an EMBL/GenBank/DDBJ whole genome shotgun (WGS) entry which is preliminary data.</text>
</comment>